<feature type="region of interest" description="Disordered" evidence="2">
    <location>
        <begin position="367"/>
        <end position="387"/>
    </location>
</feature>
<feature type="domain" description="DUF4349" evidence="4">
    <location>
        <begin position="129"/>
        <end position="353"/>
    </location>
</feature>
<evidence type="ECO:0000259" key="4">
    <source>
        <dbReference type="Pfam" id="PF14257"/>
    </source>
</evidence>
<keyword evidence="6" id="KW-1185">Reference proteome</keyword>
<feature type="transmembrane region" description="Helical" evidence="3">
    <location>
        <begin position="331"/>
        <end position="356"/>
    </location>
</feature>
<comment type="caution">
    <text evidence="5">The sequence shown here is derived from an EMBL/GenBank/DDBJ whole genome shotgun (WGS) entry which is preliminary data.</text>
</comment>
<evidence type="ECO:0000256" key="3">
    <source>
        <dbReference type="SAM" id="Phobius"/>
    </source>
</evidence>
<evidence type="ECO:0000313" key="5">
    <source>
        <dbReference type="EMBL" id="MFH8250136.1"/>
    </source>
</evidence>
<dbReference type="InterPro" id="IPR025645">
    <property type="entry name" value="DUF4349"/>
</dbReference>
<keyword evidence="3" id="KW-1133">Transmembrane helix</keyword>
<evidence type="ECO:0000256" key="1">
    <source>
        <dbReference type="SAM" id="Coils"/>
    </source>
</evidence>
<feature type="transmembrane region" description="Helical" evidence="3">
    <location>
        <begin position="51"/>
        <end position="73"/>
    </location>
</feature>
<gene>
    <name evidence="5" type="ORF">ACH3VR_07205</name>
</gene>
<dbReference type="Pfam" id="PF14257">
    <property type="entry name" value="DUF4349"/>
    <property type="match status" value="1"/>
</dbReference>
<protein>
    <submittedName>
        <fullName evidence="5">DUF4349 domain-containing protein</fullName>
    </submittedName>
</protein>
<feature type="region of interest" description="Disordered" evidence="2">
    <location>
        <begin position="79"/>
        <end position="120"/>
    </location>
</feature>
<organism evidence="5 6">
    <name type="scientific">Microbacterium alkaliflavum</name>
    <dbReference type="NCBI Taxonomy" id="3248839"/>
    <lineage>
        <taxon>Bacteria</taxon>
        <taxon>Bacillati</taxon>
        <taxon>Actinomycetota</taxon>
        <taxon>Actinomycetes</taxon>
        <taxon>Micrococcales</taxon>
        <taxon>Microbacteriaceae</taxon>
        <taxon>Microbacterium</taxon>
    </lineage>
</organism>
<reference evidence="5 6" key="1">
    <citation type="submission" date="2024-09" db="EMBL/GenBank/DDBJ databases">
        <authorList>
            <person name="Pan X."/>
        </authorList>
    </citation>
    <scope>NUCLEOTIDE SEQUENCE [LARGE SCALE GENOMIC DNA]</scope>
    <source>
        <strain evidence="5 6">B2969</strain>
    </source>
</reference>
<sequence>MSTPHDETPVQGDRQPDLPELTDERIAEIEQSLFAEIGRDRTSARARRRRWWIGGAAAAAVVVVAAVVSPMIVPLVSGTAGSSEVGSAPVAPAAPDTSAGSASTDESAGDSAGLGVSSVPGAADPTAGRDIITTASATVVVQDVPAATRDVAHSAEALGGYVESMSIGQSGQPIPVDPGVVYDTTLPYPTTDGAWITVRVPSDQLTTMMDQLSDLGDVTATSVNRQDVTEQTIDLQARIDATQASVDRLTQLMSQAGDLSDLIAAETALSDRQATLESYQQQLESLQSQVDMSSLTVTLTPVAEPVKADPAGFTDGLVAGWNGLVATLNGIVVALGFILPWIAVAAIVVLVVWGAVRLVRRRRASRARPEPATVKNATAKDDDSPVE</sequence>
<keyword evidence="3" id="KW-0472">Membrane</keyword>
<evidence type="ECO:0000256" key="2">
    <source>
        <dbReference type="SAM" id="MobiDB-lite"/>
    </source>
</evidence>
<keyword evidence="1" id="KW-0175">Coiled coil</keyword>
<feature type="region of interest" description="Disordered" evidence="2">
    <location>
        <begin position="1"/>
        <end position="21"/>
    </location>
</feature>
<keyword evidence="3" id="KW-0812">Transmembrane</keyword>
<dbReference type="EMBL" id="JBIQWL010000002">
    <property type="protein sequence ID" value="MFH8250136.1"/>
    <property type="molecule type" value="Genomic_DNA"/>
</dbReference>
<proteinExistence type="predicted"/>
<dbReference type="RefSeq" id="WP_396640073.1">
    <property type="nucleotide sequence ID" value="NZ_JBIQWL010000002.1"/>
</dbReference>
<feature type="compositionally biased region" description="Basic and acidic residues" evidence="2">
    <location>
        <begin position="378"/>
        <end position="387"/>
    </location>
</feature>
<evidence type="ECO:0000313" key="6">
    <source>
        <dbReference type="Proteomes" id="UP001610861"/>
    </source>
</evidence>
<feature type="coiled-coil region" evidence="1">
    <location>
        <begin position="269"/>
        <end position="296"/>
    </location>
</feature>
<dbReference type="Proteomes" id="UP001610861">
    <property type="component" value="Unassembled WGS sequence"/>
</dbReference>
<accession>A0ABW7Q5K4</accession>
<name>A0ABW7Q5K4_9MICO</name>